<evidence type="ECO:0000256" key="1">
    <source>
        <dbReference type="ARBA" id="ARBA00023015"/>
    </source>
</evidence>
<dbReference type="SUPFAM" id="SSF55785">
    <property type="entry name" value="PYP-like sensor domain (PAS domain)"/>
    <property type="match status" value="1"/>
</dbReference>
<dbReference type="KEGG" id="axx:ERS451415_04111"/>
<feature type="domain" description="HTH luxR-type" evidence="4">
    <location>
        <begin position="118"/>
        <end position="183"/>
    </location>
</feature>
<dbReference type="InterPro" id="IPR000792">
    <property type="entry name" value="Tscrpt_reg_LuxR_C"/>
</dbReference>
<proteinExistence type="predicted"/>
<dbReference type="InterPro" id="IPR000014">
    <property type="entry name" value="PAS"/>
</dbReference>
<dbReference type="RefSeq" id="WP_006386116.1">
    <property type="nucleotide sequence ID" value="NZ_AP028040.1"/>
</dbReference>
<reference evidence="6" key="2">
    <citation type="submission" date="2022-12" db="EMBL/GenBank/DDBJ databases">
        <authorList>
            <person name="Voronina O.L."/>
            <person name="Kunda M.S."/>
            <person name="Ryzhova N."/>
            <person name="Aksenova E.I."/>
        </authorList>
    </citation>
    <scope>NUCLEOTIDE SEQUENCE</scope>
    <source>
        <strain evidence="6">SCCH136:Ach223948</strain>
    </source>
</reference>
<dbReference type="Pfam" id="PF13426">
    <property type="entry name" value="PAS_9"/>
    <property type="match status" value="1"/>
</dbReference>
<dbReference type="GO" id="GO:0006355">
    <property type="term" value="P:regulation of DNA-templated transcription"/>
    <property type="evidence" value="ECO:0007669"/>
    <property type="project" value="InterPro"/>
</dbReference>
<name>A0A0D6I7N4_ALCXX</name>
<keyword evidence="2" id="KW-0238">DNA-binding</keyword>
<dbReference type="PRINTS" id="PR00038">
    <property type="entry name" value="HTHLUXR"/>
</dbReference>
<gene>
    <name evidence="7" type="ORF">BIZ92_19895</name>
    <name evidence="6" type="ORF">O9570_12630</name>
</gene>
<dbReference type="SMART" id="SM00421">
    <property type="entry name" value="HTH_LUXR"/>
    <property type="match status" value="1"/>
</dbReference>
<evidence type="ECO:0000256" key="3">
    <source>
        <dbReference type="ARBA" id="ARBA00023163"/>
    </source>
</evidence>
<evidence type="ECO:0000259" key="4">
    <source>
        <dbReference type="PROSITE" id="PS50043"/>
    </source>
</evidence>
<keyword evidence="1" id="KW-0805">Transcription regulation</keyword>
<dbReference type="Gene3D" id="1.10.10.10">
    <property type="entry name" value="Winged helix-like DNA-binding domain superfamily/Winged helix DNA-binding domain"/>
    <property type="match status" value="1"/>
</dbReference>
<dbReference type="GeneID" id="75277972"/>
<dbReference type="EMBL" id="MJMN01000004">
    <property type="protein sequence ID" value="OMG91299.1"/>
    <property type="molecule type" value="Genomic_DNA"/>
</dbReference>
<sequence>MSDFHLTLLAFKESPAPQVICSARKISECNHSFANLFGYTRRELVGKSILQLYPSLSDFHQIGQRCLKHLESNCYYEDERFMQHRSREVFWARARGITLTPEDPFDLMIWSFERIAENCLRTANLTRREREISAYVANGLSCKEIAMRLDISYRTVEVHRARIMRKLDAKNTAELVSKIILVDNMA</sequence>
<dbReference type="Pfam" id="PF00196">
    <property type="entry name" value="GerE"/>
    <property type="match status" value="1"/>
</dbReference>
<comment type="caution">
    <text evidence="7">The sequence shown here is derived from an EMBL/GenBank/DDBJ whole genome shotgun (WGS) entry which is preliminary data.</text>
</comment>
<dbReference type="EMBL" id="JAPZVI010000008">
    <property type="protein sequence ID" value="MCZ8402294.1"/>
    <property type="molecule type" value="Genomic_DNA"/>
</dbReference>
<protein>
    <submittedName>
        <fullName evidence="6">LuxR C-terminal-related transcriptional regulator</fullName>
    </submittedName>
    <submittedName>
        <fullName evidence="7">LuxR family transcriptional regulator</fullName>
    </submittedName>
</protein>
<dbReference type="AlphaFoldDB" id="A0A0D6I7N4"/>
<organism evidence="7">
    <name type="scientific">Alcaligenes xylosoxydans xylosoxydans</name>
    <name type="common">Achromobacter xylosoxidans</name>
    <dbReference type="NCBI Taxonomy" id="85698"/>
    <lineage>
        <taxon>Bacteria</taxon>
        <taxon>Pseudomonadati</taxon>
        <taxon>Pseudomonadota</taxon>
        <taxon>Betaproteobacteria</taxon>
        <taxon>Burkholderiales</taxon>
        <taxon>Alcaligenaceae</taxon>
        <taxon>Achromobacter</taxon>
    </lineage>
</organism>
<dbReference type="Proteomes" id="UP001141992">
    <property type="component" value="Unassembled WGS sequence"/>
</dbReference>
<keyword evidence="3" id="KW-0804">Transcription</keyword>
<dbReference type="PROSITE" id="PS50043">
    <property type="entry name" value="HTH_LUXR_2"/>
    <property type="match status" value="1"/>
</dbReference>
<dbReference type="PANTHER" id="PTHR44688:SF16">
    <property type="entry name" value="DNA-BINDING TRANSCRIPTIONAL ACTIVATOR DEVR_DOSR"/>
    <property type="match status" value="1"/>
</dbReference>
<reference evidence="7" key="1">
    <citation type="submission" date="2016-09" db="EMBL/GenBank/DDBJ databases">
        <title>Phylogenomics of Achromobacter.</title>
        <authorList>
            <person name="Jeukens J."/>
            <person name="Freschi L."/>
            <person name="Vincent A.T."/>
            <person name="Emond-Rheault J.-G."/>
            <person name="Kukavica-Ibrulj I."/>
            <person name="Charette S.J."/>
            <person name="Levesque R.C."/>
        </authorList>
    </citation>
    <scope>NUCLEOTIDE SEQUENCE [LARGE SCALE GENOMIC DNA]</scope>
    <source>
        <strain evidence="7">AUS488</strain>
    </source>
</reference>
<accession>A0A0M7GDS1</accession>
<evidence type="ECO:0000259" key="5">
    <source>
        <dbReference type="PROSITE" id="PS50112"/>
    </source>
</evidence>
<dbReference type="PANTHER" id="PTHR44688">
    <property type="entry name" value="DNA-BINDING TRANSCRIPTIONAL ACTIVATOR DEVR_DOSR"/>
    <property type="match status" value="1"/>
</dbReference>
<dbReference type="InterPro" id="IPR036388">
    <property type="entry name" value="WH-like_DNA-bd_sf"/>
</dbReference>
<feature type="domain" description="PAS" evidence="5">
    <location>
        <begin position="25"/>
        <end position="50"/>
    </location>
</feature>
<evidence type="ECO:0000256" key="2">
    <source>
        <dbReference type="ARBA" id="ARBA00023125"/>
    </source>
</evidence>
<accession>A0A0D6I7N4</accession>
<dbReference type="PROSITE" id="PS50112">
    <property type="entry name" value="PAS"/>
    <property type="match status" value="1"/>
</dbReference>
<evidence type="ECO:0000313" key="6">
    <source>
        <dbReference type="EMBL" id="MCZ8402294.1"/>
    </source>
</evidence>
<dbReference type="OrthoDB" id="8533716at2"/>
<evidence type="ECO:0000313" key="7">
    <source>
        <dbReference type="EMBL" id="OMG91299.1"/>
    </source>
</evidence>
<dbReference type="GO" id="GO:0003677">
    <property type="term" value="F:DNA binding"/>
    <property type="evidence" value="ECO:0007669"/>
    <property type="project" value="UniProtKB-KW"/>
</dbReference>
<dbReference type="Gene3D" id="3.30.450.20">
    <property type="entry name" value="PAS domain"/>
    <property type="match status" value="1"/>
</dbReference>
<dbReference type="CDD" id="cd00130">
    <property type="entry name" value="PAS"/>
    <property type="match status" value="1"/>
</dbReference>
<dbReference type="InterPro" id="IPR035965">
    <property type="entry name" value="PAS-like_dom_sf"/>
</dbReference>
<dbReference type="InterPro" id="IPR016032">
    <property type="entry name" value="Sig_transdc_resp-reg_C-effctor"/>
</dbReference>
<dbReference type="CDD" id="cd06170">
    <property type="entry name" value="LuxR_C_like"/>
    <property type="match status" value="1"/>
</dbReference>
<dbReference type="SUPFAM" id="SSF46894">
    <property type="entry name" value="C-terminal effector domain of the bipartite response regulators"/>
    <property type="match status" value="1"/>
</dbReference>
<dbReference type="NCBIfam" id="TIGR00229">
    <property type="entry name" value="sensory_box"/>
    <property type="match status" value="1"/>
</dbReference>
<dbReference type="SMART" id="SM00091">
    <property type="entry name" value="PAS"/>
    <property type="match status" value="1"/>
</dbReference>
<dbReference type="PATRIC" id="fig|85698.15.peg.1120"/>
<dbReference type="Proteomes" id="UP000187251">
    <property type="component" value="Unassembled WGS sequence"/>
</dbReference>
<dbReference type="eggNOG" id="COG2197">
    <property type="taxonomic scope" value="Bacteria"/>
</dbReference>